<dbReference type="Pfam" id="PF00004">
    <property type="entry name" value="AAA"/>
    <property type="match status" value="1"/>
</dbReference>
<keyword evidence="3" id="KW-0067">ATP-binding</keyword>
<gene>
    <name evidence="8" type="ORF">H480_04762</name>
</gene>
<reference evidence="8 9" key="1">
    <citation type="submission" date="2013-02" db="EMBL/GenBank/DDBJ databases">
        <title>Draft genome sequence of Amycolatopsis vancoresmycina strain DSM 44592T.</title>
        <authorList>
            <person name="Kumar S."/>
            <person name="Kaur N."/>
            <person name="Kaur C."/>
            <person name="Raghava G.P.S."/>
            <person name="Mayilraj S."/>
        </authorList>
    </citation>
    <scope>NUCLEOTIDE SEQUENCE [LARGE SCALE GENOMIC DNA]</scope>
    <source>
        <strain evidence="8 9">DSM 44592</strain>
    </source>
</reference>
<evidence type="ECO:0000313" key="9">
    <source>
        <dbReference type="Proteomes" id="UP000014139"/>
    </source>
</evidence>
<dbReference type="PROSITE" id="PS51903">
    <property type="entry name" value="CLP_R"/>
    <property type="match status" value="1"/>
</dbReference>
<dbReference type="Gene3D" id="1.10.1780.10">
    <property type="entry name" value="Clp, N-terminal domain"/>
    <property type="match status" value="1"/>
</dbReference>
<keyword evidence="9" id="KW-1185">Reference proteome</keyword>
<evidence type="ECO:0000256" key="5">
    <source>
        <dbReference type="SAM" id="Coils"/>
    </source>
</evidence>
<dbReference type="InterPro" id="IPR050130">
    <property type="entry name" value="ClpA_ClpB"/>
</dbReference>
<dbReference type="PATRIC" id="fig|1292037.4.peg.930"/>
<dbReference type="SUPFAM" id="SSF81923">
    <property type="entry name" value="Double Clp-N motif"/>
    <property type="match status" value="1"/>
</dbReference>
<dbReference type="Pfam" id="PF17871">
    <property type="entry name" value="AAA_lid_9"/>
    <property type="match status" value="1"/>
</dbReference>
<dbReference type="PANTHER" id="PTHR11638">
    <property type="entry name" value="ATP-DEPENDENT CLP PROTEASE"/>
    <property type="match status" value="1"/>
</dbReference>
<dbReference type="AlphaFoldDB" id="R1GEJ7"/>
<dbReference type="Gene3D" id="1.10.8.60">
    <property type="match status" value="1"/>
</dbReference>
<dbReference type="FunFam" id="1.10.1780.10:FF:000001">
    <property type="entry name" value="ATP-dependent Clp protease ATP-binding subunit"/>
    <property type="match status" value="1"/>
</dbReference>
<dbReference type="Gene3D" id="4.10.860.10">
    <property type="entry name" value="UVR domain"/>
    <property type="match status" value="1"/>
</dbReference>
<dbReference type="EMBL" id="AOUO01000048">
    <property type="protein sequence ID" value="EOD69727.1"/>
    <property type="molecule type" value="Genomic_DNA"/>
</dbReference>
<organism evidence="8 9">
    <name type="scientific">Amycolatopsis vancoresmycina DSM 44592</name>
    <dbReference type="NCBI Taxonomy" id="1292037"/>
    <lineage>
        <taxon>Bacteria</taxon>
        <taxon>Bacillati</taxon>
        <taxon>Actinomycetota</taxon>
        <taxon>Actinomycetes</taxon>
        <taxon>Pseudonocardiales</taxon>
        <taxon>Pseudonocardiaceae</taxon>
        <taxon>Amycolatopsis</taxon>
    </lineage>
</organism>
<dbReference type="InterPro" id="IPR036628">
    <property type="entry name" value="Clp_N_dom_sf"/>
</dbReference>
<protein>
    <submittedName>
        <fullName evidence="8">ATPase AAA</fullName>
    </submittedName>
</protein>
<feature type="domain" description="Clp R" evidence="7">
    <location>
        <begin position="2"/>
        <end position="144"/>
    </location>
</feature>
<dbReference type="OrthoDB" id="9803641at2"/>
<feature type="coiled-coil region" evidence="5">
    <location>
        <begin position="402"/>
        <end position="448"/>
    </location>
</feature>
<dbReference type="InterPro" id="IPR003593">
    <property type="entry name" value="AAA+_ATPase"/>
</dbReference>
<proteinExistence type="predicted"/>
<evidence type="ECO:0000259" key="7">
    <source>
        <dbReference type="PROSITE" id="PS51903"/>
    </source>
</evidence>
<keyword evidence="1 4" id="KW-0677">Repeat</keyword>
<dbReference type="SUPFAM" id="SSF52540">
    <property type="entry name" value="P-loop containing nucleoside triphosphate hydrolases"/>
    <property type="match status" value="2"/>
</dbReference>
<dbReference type="InterPro" id="IPR027417">
    <property type="entry name" value="P-loop_NTPase"/>
</dbReference>
<keyword evidence="2" id="KW-0547">Nucleotide-binding</keyword>
<feature type="domain" description="UVR" evidence="6">
    <location>
        <begin position="406"/>
        <end position="441"/>
    </location>
</feature>
<dbReference type="Proteomes" id="UP000014139">
    <property type="component" value="Unassembled WGS sequence"/>
</dbReference>
<dbReference type="InterPro" id="IPR011646">
    <property type="entry name" value="KAP_P-loop"/>
</dbReference>
<dbReference type="GO" id="GO:0034605">
    <property type="term" value="P:cellular response to heat"/>
    <property type="evidence" value="ECO:0007669"/>
    <property type="project" value="TreeGrafter"/>
</dbReference>
<dbReference type="SMART" id="SM00382">
    <property type="entry name" value="AAA"/>
    <property type="match status" value="2"/>
</dbReference>
<dbReference type="InterPro" id="IPR003959">
    <property type="entry name" value="ATPase_AAA_core"/>
</dbReference>
<evidence type="ECO:0000256" key="1">
    <source>
        <dbReference type="ARBA" id="ARBA00022737"/>
    </source>
</evidence>
<dbReference type="InterPro" id="IPR041546">
    <property type="entry name" value="ClpA/ClpB_AAA_lid"/>
</dbReference>
<evidence type="ECO:0000256" key="4">
    <source>
        <dbReference type="PROSITE-ProRule" id="PRU01251"/>
    </source>
</evidence>
<dbReference type="GO" id="GO:0016887">
    <property type="term" value="F:ATP hydrolysis activity"/>
    <property type="evidence" value="ECO:0007669"/>
    <property type="project" value="InterPro"/>
</dbReference>
<evidence type="ECO:0000259" key="6">
    <source>
        <dbReference type="PROSITE" id="PS50151"/>
    </source>
</evidence>
<dbReference type="Pfam" id="PF07693">
    <property type="entry name" value="KAP_NTPase"/>
    <property type="match status" value="1"/>
</dbReference>
<evidence type="ECO:0000256" key="2">
    <source>
        <dbReference type="ARBA" id="ARBA00022741"/>
    </source>
</evidence>
<comment type="caution">
    <text evidence="8">The sequence shown here is derived from an EMBL/GenBank/DDBJ whole genome shotgun (WGS) entry which is preliminary data.</text>
</comment>
<evidence type="ECO:0000313" key="8">
    <source>
        <dbReference type="EMBL" id="EOD69727.1"/>
    </source>
</evidence>
<dbReference type="InterPro" id="IPR001943">
    <property type="entry name" value="UVR_dom"/>
</dbReference>
<sequence>MFERFTDRARRVVVLAQEHARMLNHTHIDTEHLLLGLIHEGEGVAAKALATLGIALEDVHQQVEEIIGQGQQAPSGHIPFTPRAKKVLELSLREALQLGHNYVGTEHILLGLVREGEGVAAQVLVKLGADLSGVRQRVLQLVAKDEVGNEEHKSPSAIEQFGRNLTMLAVSGDLDPAIGRAKEIEQVMQVLSRRTKNTPVLVGEPGVGATNVVEGLARLIAQGEVPETLKDKQLCTLDLSSLAAKPPEDLKKAIKEVRTRGDVILFVDEIHTLVAADADPQLADARALLKPMLTRGELRVIGATTADEYHRYVEKDPALDRSCQPIQVGEPTLEHAIEILKGVRDRYEAHHRVSITDPALVAAVTLASRYVSDRPLPESALDLLDKAGARMRIHRTAQRPDLRELDEKLADVRRQKDDKINDQDFTAAAELRDTEKRLLKEKAEREKQWREGDLDVISEIDEDEIIQILAEDTGIPAETIRNTWSPAAETHQEPPGDENAYHLLNDQPVADAAEDLLGATETARGIASILTRTPSPFVMAIDGGWGTGKSTLLRQIEAALPESPDLVKVSFNAWTAQADNALDSLIKSVIMKLDARLLRRWIRKLSKSRHTLTLLRLAFSVATRFFGISRLADELWAKLEVNAKSRNEMRDWIQKILEDWTKDSRLRTGRNLVVFVDDLDRCSDAVVVQICEAVKLYLATTGVVFVIGCDLSVLARGVSTSARGGEGEGRTYLEKIVQVVYRIPVPDRTSTVQLVHSYAKQAGVGGFVDETVTKILVERTEGNPRRIKRIINSFVLQQKLSPAWRKPPLGSGRLIIVIVLQHLYPAVYESLVSTQTGADPIGEFLDYAAVRGRVTDPPGASDMWWSTAGRVFRRHGMMLPGRAPEARTELITNLERLERELPAHFVELATNEALTTLLRELGDLETRLAVRAQLVSRPLSTGSFPAEALDAAPESSATA</sequence>
<dbReference type="eggNOG" id="COG0542">
    <property type="taxonomic scope" value="Bacteria"/>
</dbReference>
<dbReference type="PANTHER" id="PTHR11638:SF18">
    <property type="entry name" value="HEAT SHOCK PROTEIN 104"/>
    <property type="match status" value="1"/>
</dbReference>
<dbReference type="PROSITE" id="PS50151">
    <property type="entry name" value="UVR"/>
    <property type="match status" value="1"/>
</dbReference>
<accession>R1GEJ7</accession>
<dbReference type="GO" id="GO:0005524">
    <property type="term" value="F:ATP binding"/>
    <property type="evidence" value="ECO:0007669"/>
    <property type="project" value="UniProtKB-KW"/>
</dbReference>
<dbReference type="GO" id="GO:0005737">
    <property type="term" value="C:cytoplasm"/>
    <property type="evidence" value="ECO:0007669"/>
    <property type="project" value="TreeGrafter"/>
</dbReference>
<dbReference type="InterPro" id="IPR004176">
    <property type="entry name" value="Clp_R_N"/>
</dbReference>
<keyword evidence="5" id="KW-0175">Coiled coil</keyword>
<evidence type="ECO:0000256" key="3">
    <source>
        <dbReference type="ARBA" id="ARBA00022840"/>
    </source>
</evidence>
<dbReference type="CDD" id="cd00009">
    <property type="entry name" value="AAA"/>
    <property type="match status" value="1"/>
</dbReference>
<dbReference type="Pfam" id="PF02861">
    <property type="entry name" value="Clp_N"/>
    <property type="match status" value="1"/>
</dbReference>
<dbReference type="Gene3D" id="3.40.50.300">
    <property type="entry name" value="P-loop containing nucleotide triphosphate hydrolases"/>
    <property type="match status" value="2"/>
</dbReference>
<name>R1GEJ7_9PSEU</name>